<keyword evidence="2" id="KW-0597">Phosphoprotein</keyword>
<feature type="domain" description="Carrier" evidence="3">
    <location>
        <begin position="486"/>
        <end position="561"/>
    </location>
</feature>
<dbReference type="PROSITE" id="PS00012">
    <property type="entry name" value="PHOSPHOPANTETHEINE"/>
    <property type="match status" value="1"/>
</dbReference>
<dbReference type="Proteomes" id="UP001216579">
    <property type="component" value="Unassembled WGS sequence"/>
</dbReference>
<dbReference type="InterPro" id="IPR009081">
    <property type="entry name" value="PP-bd_ACP"/>
</dbReference>
<organism evidence="4 5">
    <name type="scientific">Streptomyces silvisoli</name>
    <dbReference type="NCBI Taxonomy" id="3034235"/>
    <lineage>
        <taxon>Bacteria</taxon>
        <taxon>Bacillati</taxon>
        <taxon>Actinomycetota</taxon>
        <taxon>Actinomycetes</taxon>
        <taxon>Kitasatosporales</taxon>
        <taxon>Streptomycetaceae</taxon>
        <taxon>Streptomyces</taxon>
    </lineage>
</organism>
<dbReference type="InterPro" id="IPR006162">
    <property type="entry name" value="Ppantetheine_attach_site"/>
</dbReference>
<evidence type="ECO:0000313" key="5">
    <source>
        <dbReference type="Proteomes" id="UP001216579"/>
    </source>
</evidence>
<evidence type="ECO:0000256" key="1">
    <source>
        <dbReference type="ARBA" id="ARBA00022450"/>
    </source>
</evidence>
<evidence type="ECO:0000259" key="3">
    <source>
        <dbReference type="PROSITE" id="PS50075"/>
    </source>
</evidence>
<dbReference type="InterPro" id="IPR000873">
    <property type="entry name" value="AMP-dep_synth/lig_dom"/>
</dbReference>
<dbReference type="PANTHER" id="PTHR45527">
    <property type="entry name" value="NONRIBOSOMAL PEPTIDE SYNTHETASE"/>
    <property type="match status" value="1"/>
</dbReference>
<dbReference type="Pfam" id="PF00550">
    <property type="entry name" value="PP-binding"/>
    <property type="match status" value="1"/>
</dbReference>
<evidence type="ECO:0000313" key="4">
    <source>
        <dbReference type="EMBL" id="MDF3287926.1"/>
    </source>
</evidence>
<dbReference type="Gene3D" id="3.30.300.30">
    <property type="match status" value="1"/>
</dbReference>
<dbReference type="Gene3D" id="1.10.1200.10">
    <property type="entry name" value="ACP-like"/>
    <property type="match status" value="1"/>
</dbReference>
<dbReference type="Pfam" id="PF00501">
    <property type="entry name" value="AMP-binding"/>
    <property type="match status" value="1"/>
</dbReference>
<dbReference type="PANTHER" id="PTHR45527:SF1">
    <property type="entry name" value="FATTY ACID SYNTHASE"/>
    <property type="match status" value="1"/>
</dbReference>
<dbReference type="Pfam" id="PF13193">
    <property type="entry name" value="AMP-binding_C"/>
    <property type="match status" value="1"/>
</dbReference>
<gene>
    <name evidence="4" type="ORF">P3G67_01485</name>
</gene>
<dbReference type="SUPFAM" id="SSF47336">
    <property type="entry name" value="ACP-like"/>
    <property type="match status" value="1"/>
</dbReference>
<dbReference type="Gene3D" id="3.40.50.12780">
    <property type="entry name" value="N-terminal domain of ligase-like"/>
    <property type="match status" value="1"/>
</dbReference>
<dbReference type="InterPro" id="IPR020806">
    <property type="entry name" value="PKS_PP-bd"/>
</dbReference>
<dbReference type="SMART" id="SM00823">
    <property type="entry name" value="PKS_PP"/>
    <property type="match status" value="1"/>
</dbReference>
<dbReference type="InterPro" id="IPR045851">
    <property type="entry name" value="AMP-bd_C_sf"/>
</dbReference>
<sequence>MERARLHPDRTAVICGDDAVSYRELALIALGVAGELDSDEAYADCRRIGIEAYRTAATAAIALGVALSGRSFVFLNPESPENTSRHIRSSAGVSVVADPTSGGFRKLPDADTATPAGPSPADEAYVLYTSGSSGRPKGVSVSQRNLADSTAARLAVYEGFGTPTFLLLSPFYFDSSVAGVWGTLAAGGTLVVAREDERRDPAALVGLIARHRVTHTLTVPSFYAELLHTVFQDGQLAVGLASLRLVICAGESLPQGVIEQHFSLLPDVTLGNEYGPTECTVWATYRLYERPGASNIGFPIPGTSIHLLDDRLREVPPGEVGQIAISGRGVTTGYVGAEQETRTRFTDIEVAPGRTVRAYLTRDLGRWSAAHGLQFAGRLDNEVKIRGVRVNIEAIEETLAAHPGVRAAAVAHDSETSTCYAFVVRDSDAPVDAASVRHRVASELGTAVVPDRVVFVDRLPRTAHDKIDRAALLASVRRAGAEPADQDADGLTAQITRAWEEVLGMSVNEAEPGNFFELGGNSLSVLRLSRALGRIAGRPVAVKQVYRCGTIPQQVELLSSL</sequence>
<name>A0ABT5ZDN0_9ACTN</name>
<dbReference type="CDD" id="cd05930">
    <property type="entry name" value="A_NRPS"/>
    <property type="match status" value="1"/>
</dbReference>
<accession>A0ABT5ZDN0</accession>
<dbReference type="RefSeq" id="WP_276091794.1">
    <property type="nucleotide sequence ID" value="NZ_JARJBC010000001.1"/>
</dbReference>
<evidence type="ECO:0000256" key="2">
    <source>
        <dbReference type="ARBA" id="ARBA00022553"/>
    </source>
</evidence>
<reference evidence="4 5" key="1">
    <citation type="submission" date="2023-03" db="EMBL/GenBank/DDBJ databases">
        <title>Draft genome sequence of Streptomyces sp. RB6PN23 isolated from peat swamp forest in Thailand.</title>
        <authorList>
            <person name="Klaysubun C."/>
            <person name="Duangmal K."/>
        </authorList>
    </citation>
    <scope>NUCLEOTIDE SEQUENCE [LARGE SCALE GENOMIC DNA]</scope>
    <source>
        <strain evidence="4 5">RB6PN23</strain>
    </source>
</reference>
<dbReference type="InterPro" id="IPR020845">
    <property type="entry name" value="AMP-binding_CS"/>
</dbReference>
<dbReference type="EMBL" id="JARJBC010000001">
    <property type="protein sequence ID" value="MDF3287926.1"/>
    <property type="molecule type" value="Genomic_DNA"/>
</dbReference>
<dbReference type="InterPro" id="IPR025110">
    <property type="entry name" value="AMP-bd_C"/>
</dbReference>
<dbReference type="PROSITE" id="PS00455">
    <property type="entry name" value="AMP_BINDING"/>
    <property type="match status" value="1"/>
</dbReference>
<keyword evidence="1" id="KW-0596">Phosphopantetheine</keyword>
<keyword evidence="5" id="KW-1185">Reference proteome</keyword>
<dbReference type="InterPro" id="IPR036736">
    <property type="entry name" value="ACP-like_sf"/>
</dbReference>
<protein>
    <submittedName>
        <fullName evidence="4">Non-ribosomal peptide synthetase</fullName>
    </submittedName>
</protein>
<dbReference type="SUPFAM" id="SSF56801">
    <property type="entry name" value="Acetyl-CoA synthetase-like"/>
    <property type="match status" value="1"/>
</dbReference>
<dbReference type="InterPro" id="IPR042099">
    <property type="entry name" value="ANL_N_sf"/>
</dbReference>
<comment type="caution">
    <text evidence="4">The sequence shown here is derived from an EMBL/GenBank/DDBJ whole genome shotgun (WGS) entry which is preliminary data.</text>
</comment>
<proteinExistence type="predicted"/>
<dbReference type="PROSITE" id="PS50075">
    <property type="entry name" value="CARRIER"/>
    <property type="match status" value="1"/>
</dbReference>